<evidence type="ECO:0000259" key="5">
    <source>
        <dbReference type="Pfam" id="PF13249"/>
    </source>
</evidence>
<dbReference type="Pfam" id="PF13243">
    <property type="entry name" value="SQHop_cyclase_C"/>
    <property type="match status" value="1"/>
</dbReference>
<accession>A0AA35T990</accession>
<feature type="domain" description="Squalene cyclase C-terminal" evidence="4">
    <location>
        <begin position="151"/>
        <end position="471"/>
    </location>
</feature>
<dbReference type="SUPFAM" id="SSF48239">
    <property type="entry name" value="Terpenoid cyclases/Protein prenyltransferases"/>
    <property type="match status" value="2"/>
</dbReference>
<protein>
    <submittedName>
        <fullName evidence="6">Squalene--hopene cyclase</fullName>
    </submittedName>
</protein>
<dbReference type="InterPro" id="IPR018333">
    <property type="entry name" value="Squalene_cyclase"/>
</dbReference>
<dbReference type="PANTHER" id="PTHR11764">
    <property type="entry name" value="TERPENE CYCLASE/MUTASE FAMILY MEMBER"/>
    <property type="match status" value="1"/>
</dbReference>
<reference evidence="6" key="1">
    <citation type="submission" date="2023-03" db="EMBL/GenBank/DDBJ databases">
        <authorList>
            <person name="Steffen K."/>
            <person name="Cardenas P."/>
        </authorList>
    </citation>
    <scope>NUCLEOTIDE SEQUENCE</scope>
</reference>
<dbReference type="InterPro" id="IPR032697">
    <property type="entry name" value="SQ_cyclase_N"/>
</dbReference>
<evidence type="ECO:0000256" key="3">
    <source>
        <dbReference type="ARBA" id="ARBA00023235"/>
    </source>
</evidence>
<dbReference type="Gene3D" id="1.50.10.20">
    <property type="match status" value="1"/>
</dbReference>
<comment type="similarity">
    <text evidence="1">Belongs to the terpene cyclase/mutase family.</text>
</comment>
<dbReference type="InterPro" id="IPR002365">
    <property type="entry name" value="Terpene_synthase_CS"/>
</dbReference>
<keyword evidence="2" id="KW-0677">Repeat</keyword>
<dbReference type="EMBL" id="CASHTH010003300">
    <property type="protein sequence ID" value="CAI8043087.1"/>
    <property type="molecule type" value="Genomic_DNA"/>
</dbReference>
<dbReference type="NCBIfam" id="TIGR01507">
    <property type="entry name" value="hopene_cyclase"/>
    <property type="match status" value="1"/>
</dbReference>
<proteinExistence type="inferred from homology"/>
<sequence>MYRAVCCSRERSSSVISSSPLDAVAAVPKEYSIDELLPDGRAGTDYSLPSPGGINLAKLFWWAEKKLLPLYNRLPVNPARKWAQRKSVQWILDHQEADGSWGGIQPPWVYSLMALSVCGFPNAHPVMQRGFDGLEAFGIQKGDHWTVQGCISPVWDTCLILQALTESGTSTDDKSVASATRWLVNKQILTAGDWQVQVPHAQPGGWAFEFQNDRYPDIDDTAEVVLALRQGRLPDEEDHLREQAIERAVAWISEMQNRDGGWASFDKNNHHTYLTALAFSDFGEVVDPSSADVTAHVLEMYGRLGQRTDNRALQDAYRYLRAEQEDDGSWFGRWGVNYVYGLGAVLPALEALGEDMKQAYVRRAVEWLLAHQNEDGGWGESCASYVDASKRGVGPSTASQTAWAILALLSTDCADHPATHCGVEYLLRTQQPDGQWDQPYFTGTGFPAGFMINYHLYRNTWPLLALGRYRNQMRQADGNAIQIATSI</sequence>
<evidence type="ECO:0000313" key="7">
    <source>
        <dbReference type="Proteomes" id="UP001174909"/>
    </source>
</evidence>
<dbReference type="PROSITE" id="PS01074">
    <property type="entry name" value="TERPENE_SYNTHASES"/>
    <property type="match status" value="1"/>
</dbReference>
<dbReference type="GO" id="GO:0016866">
    <property type="term" value="F:intramolecular transferase activity"/>
    <property type="evidence" value="ECO:0007669"/>
    <property type="project" value="InterPro"/>
</dbReference>
<dbReference type="InterPro" id="IPR032696">
    <property type="entry name" value="SQ_cyclase_C"/>
</dbReference>
<gene>
    <name evidence="6" type="ORF">GBAR_LOCUS23912</name>
</gene>
<comment type="caution">
    <text evidence="6">The sequence shown here is derived from an EMBL/GenBank/DDBJ whole genome shotgun (WGS) entry which is preliminary data.</text>
</comment>
<evidence type="ECO:0000256" key="2">
    <source>
        <dbReference type="ARBA" id="ARBA00022737"/>
    </source>
</evidence>
<dbReference type="NCBIfam" id="TIGR01787">
    <property type="entry name" value="squalene_cyclas"/>
    <property type="match status" value="1"/>
</dbReference>
<dbReference type="GO" id="GO:0016104">
    <property type="term" value="P:triterpenoid biosynthetic process"/>
    <property type="evidence" value="ECO:0007669"/>
    <property type="project" value="InterPro"/>
</dbReference>
<dbReference type="PANTHER" id="PTHR11764:SF20">
    <property type="entry name" value="LANOSTEROL SYNTHASE"/>
    <property type="match status" value="1"/>
</dbReference>
<dbReference type="InterPro" id="IPR008930">
    <property type="entry name" value="Terpenoid_cyclase/PrenylTrfase"/>
</dbReference>
<dbReference type="Proteomes" id="UP001174909">
    <property type="component" value="Unassembled WGS sequence"/>
</dbReference>
<feature type="domain" description="Squalene cyclase N-terminal" evidence="5">
    <location>
        <begin position="6"/>
        <end position="141"/>
    </location>
</feature>
<keyword evidence="7" id="KW-1185">Reference proteome</keyword>
<name>A0AA35T990_GEOBA</name>
<dbReference type="SFLD" id="SFLDG01016">
    <property type="entry name" value="Prenyltransferase_Like_2"/>
    <property type="match status" value="1"/>
</dbReference>
<dbReference type="Pfam" id="PF13249">
    <property type="entry name" value="SQHop_cyclase_N"/>
    <property type="match status" value="1"/>
</dbReference>
<dbReference type="InterPro" id="IPR006400">
    <property type="entry name" value="Hopene-cyclase"/>
</dbReference>
<evidence type="ECO:0000313" key="6">
    <source>
        <dbReference type="EMBL" id="CAI8043087.1"/>
    </source>
</evidence>
<dbReference type="AlphaFoldDB" id="A0AA35T990"/>
<dbReference type="GO" id="GO:0005811">
    <property type="term" value="C:lipid droplet"/>
    <property type="evidence" value="ECO:0007669"/>
    <property type="project" value="InterPro"/>
</dbReference>
<organism evidence="6 7">
    <name type="scientific">Geodia barretti</name>
    <name type="common">Barrett's horny sponge</name>
    <dbReference type="NCBI Taxonomy" id="519541"/>
    <lineage>
        <taxon>Eukaryota</taxon>
        <taxon>Metazoa</taxon>
        <taxon>Porifera</taxon>
        <taxon>Demospongiae</taxon>
        <taxon>Heteroscleromorpha</taxon>
        <taxon>Tetractinellida</taxon>
        <taxon>Astrophorina</taxon>
        <taxon>Geodiidae</taxon>
        <taxon>Geodia</taxon>
    </lineage>
</organism>
<evidence type="ECO:0000256" key="1">
    <source>
        <dbReference type="ARBA" id="ARBA00009755"/>
    </source>
</evidence>
<evidence type="ECO:0000259" key="4">
    <source>
        <dbReference type="Pfam" id="PF13243"/>
    </source>
</evidence>
<keyword evidence="3" id="KW-0413">Isomerase</keyword>